<reference evidence="2" key="1">
    <citation type="submission" date="2018-05" db="EMBL/GenBank/DDBJ databases">
        <authorList>
            <person name="Lanie J.A."/>
            <person name="Ng W.-L."/>
            <person name="Kazmierczak K.M."/>
            <person name="Andrzejewski T.M."/>
            <person name="Davidsen T.M."/>
            <person name="Wayne K.J."/>
            <person name="Tettelin H."/>
            <person name="Glass J.I."/>
            <person name="Rusch D."/>
            <person name="Podicherti R."/>
            <person name="Tsui H.-C.T."/>
            <person name="Winkler M.E."/>
        </authorList>
    </citation>
    <scope>NUCLEOTIDE SEQUENCE</scope>
</reference>
<organism evidence="2">
    <name type="scientific">marine metagenome</name>
    <dbReference type="NCBI Taxonomy" id="408172"/>
    <lineage>
        <taxon>unclassified sequences</taxon>
        <taxon>metagenomes</taxon>
        <taxon>ecological metagenomes</taxon>
    </lineage>
</organism>
<feature type="non-terminal residue" evidence="2">
    <location>
        <position position="115"/>
    </location>
</feature>
<feature type="compositionally biased region" description="Basic residues" evidence="1">
    <location>
        <begin position="27"/>
        <end position="40"/>
    </location>
</feature>
<protein>
    <submittedName>
        <fullName evidence="2">Uncharacterized protein</fullName>
    </submittedName>
</protein>
<evidence type="ECO:0000313" key="2">
    <source>
        <dbReference type="EMBL" id="SVA71225.1"/>
    </source>
</evidence>
<feature type="region of interest" description="Disordered" evidence="1">
    <location>
        <begin position="27"/>
        <end position="115"/>
    </location>
</feature>
<sequence length="115" mass="13367">GSEQLSWPGTGRQKGDERLQLLAVRLAAHRRPMRRPHLPLHRGEKPLRKHRTRGDHLEDRRGSNLLLQPARPRDAGRRQHDRERFLQGSVSRTPDGVCRGSPKTPRCQPRRQCRL</sequence>
<evidence type="ECO:0000256" key="1">
    <source>
        <dbReference type="SAM" id="MobiDB-lite"/>
    </source>
</evidence>
<dbReference type="EMBL" id="UINC01017245">
    <property type="protein sequence ID" value="SVA71225.1"/>
    <property type="molecule type" value="Genomic_DNA"/>
</dbReference>
<dbReference type="AlphaFoldDB" id="A0A381Y2Q8"/>
<gene>
    <name evidence="2" type="ORF">METZ01_LOCUS124079</name>
</gene>
<proteinExistence type="predicted"/>
<feature type="compositionally biased region" description="Basic and acidic residues" evidence="1">
    <location>
        <begin position="71"/>
        <end position="85"/>
    </location>
</feature>
<feature type="non-terminal residue" evidence="2">
    <location>
        <position position="1"/>
    </location>
</feature>
<accession>A0A381Y2Q8</accession>
<name>A0A381Y2Q8_9ZZZZ</name>